<feature type="signal peptide" evidence="1">
    <location>
        <begin position="1"/>
        <end position="18"/>
    </location>
</feature>
<comment type="caution">
    <text evidence="2">The sequence shown here is derived from an EMBL/GenBank/DDBJ whole genome shotgun (WGS) entry which is preliminary data.</text>
</comment>
<reference evidence="2" key="1">
    <citation type="journal article" date="2020" name="Fungal Divers.">
        <title>Resolving the Mortierellaceae phylogeny through synthesis of multi-gene phylogenetics and phylogenomics.</title>
        <authorList>
            <person name="Vandepol N."/>
            <person name="Liber J."/>
            <person name="Desiro A."/>
            <person name="Na H."/>
            <person name="Kennedy M."/>
            <person name="Barry K."/>
            <person name="Grigoriev I.V."/>
            <person name="Miller A.N."/>
            <person name="O'Donnell K."/>
            <person name="Stajich J.E."/>
            <person name="Bonito G."/>
        </authorList>
    </citation>
    <scope>NUCLEOTIDE SEQUENCE</scope>
    <source>
        <strain evidence="2">REB-010B</strain>
    </source>
</reference>
<organism evidence="2 3">
    <name type="scientific">Dissophora globulifera</name>
    <dbReference type="NCBI Taxonomy" id="979702"/>
    <lineage>
        <taxon>Eukaryota</taxon>
        <taxon>Fungi</taxon>
        <taxon>Fungi incertae sedis</taxon>
        <taxon>Mucoromycota</taxon>
        <taxon>Mortierellomycotina</taxon>
        <taxon>Mortierellomycetes</taxon>
        <taxon>Mortierellales</taxon>
        <taxon>Mortierellaceae</taxon>
        <taxon>Dissophora</taxon>
    </lineage>
</organism>
<dbReference type="EMBL" id="JAAAIP010000073">
    <property type="protein sequence ID" value="KAG0326797.1"/>
    <property type="molecule type" value="Genomic_DNA"/>
</dbReference>
<protein>
    <recommendedName>
        <fullName evidence="4">Ecp2 effector protein domain-containing protein</fullName>
    </recommendedName>
</protein>
<evidence type="ECO:0008006" key="4">
    <source>
        <dbReference type="Google" id="ProtNLM"/>
    </source>
</evidence>
<keyword evidence="3" id="KW-1185">Reference proteome</keyword>
<evidence type="ECO:0000256" key="1">
    <source>
        <dbReference type="SAM" id="SignalP"/>
    </source>
</evidence>
<keyword evidence="1" id="KW-0732">Signal</keyword>
<dbReference type="AlphaFoldDB" id="A0A9P6RR42"/>
<evidence type="ECO:0000313" key="3">
    <source>
        <dbReference type="Proteomes" id="UP000738325"/>
    </source>
</evidence>
<sequence length="179" mass="18988">MFIRGSIALALLGALVSAAPAPLVRGPQIAGSCISFTSSIASSTLISRYDAGMAYSKADAKSCIANLQTAAATSCTLKQKTTNVGKCYCMFKFGSDIDTIQTTTQGDWFQTMSAAVDDSRFLGVYTAEHLPRETISVGGVVDCRGNADGINNMLSRWSQGLTAAGYIDDYQVWFTSYGV</sequence>
<name>A0A9P6RR42_9FUNG</name>
<gene>
    <name evidence="2" type="ORF">BGZ99_009000</name>
</gene>
<feature type="chain" id="PRO_5040189339" description="Ecp2 effector protein domain-containing protein" evidence="1">
    <location>
        <begin position="19"/>
        <end position="179"/>
    </location>
</feature>
<evidence type="ECO:0000313" key="2">
    <source>
        <dbReference type="EMBL" id="KAG0326797.1"/>
    </source>
</evidence>
<accession>A0A9P6RR42</accession>
<proteinExistence type="predicted"/>
<dbReference type="Proteomes" id="UP000738325">
    <property type="component" value="Unassembled WGS sequence"/>
</dbReference>